<dbReference type="EMBL" id="BAAAPZ010000004">
    <property type="protein sequence ID" value="GAA2093907.1"/>
    <property type="molecule type" value="Genomic_DNA"/>
</dbReference>
<evidence type="ECO:0000256" key="1">
    <source>
        <dbReference type="SAM" id="MobiDB-lite"/>
    </source>
</evidence>
<comment type="caution">
    <text evidence="2">The sequence shown here is derived from an EMBL/GenBank/DDBJ whole genome shotgun (WGS) entry which is preliminary data.</text>
</comment>
<sequence length="173" mass="18806">MSVDSSAATAHSRTADHTPTADRTYLPGARFASPEAAREWEGFSADEAHSWAGALFRVNPHPVGSAALDRAYGQWCAGEVPQVLAWAHTAREARAAGFTPLTLKILRSSLADLSPSEHPAHPRNLALVFPHLPESLPFDVSLWRAWPGFVADGLTPREATLRVLHDAEELEEI</sequence>
<organism evidence="2 3">
    <name type="scientific">Brevibacterium salitolerans</name>
    <dbReference type="NCBI Taxonomy" id="1403566"/>
    <lineage>
        <taxon>Bacteria</taxon>
        <taxon>Bacillati</taxon>
        <taxon>Actinomycetota</taxon>
        <taxon>Actinomycetes</taxon>
        <taxon>Micrococcales</taxon>
        <taxon>Brevibacteriaceae</taxon>
        <taxon>Brevibacterium</taxon>
    </lineage>
</organism>
<proteinExistence type="predicted"/>
<name>A0ABN2WKW9_9MICO</name>
<feature type="compositionally biased region" description="Polar residues" evidence="1">
    <location>
        <begin position="1"/>
        <end position="12"/>
    </location>
</feature>
<dbReference type="Proteomes" id="UP001500984">
    <property type="component" value="Unassembled WGS sequence"/>
</dbReference>
<evidence type="ECO:0000313" key="3">
    <source>
        <dbReference type="Proteomes" id="UP001500984"/>
    </source>
</evidence>
<keyword evidence="3" id="KW-1185">Reference proteome</keyword>
<feature type="region of interest" description="Disordered" evidence="1">
    <location>
        <begin position="1"/>
        <end position="26"/>
    </location>
</feature>
<gene>
    <name evidence="2" type="ORF">GCM10009823_12550</name>
</gene>
<accession>A0ABN2WKW9</accession>
<protein>
    <submittedName>
        <fullName evidence="2">Uncharacterized protein</fullName>
    </submittedName>
</protein>
<reference evidence="2 3" key="1">
    <citation type="journal article" date="2019" name="Int. J. Syst. Evol. Microbiol.">
        <title>The Global Catalogue of Microorganisms (GCM) 10K type strain sequencing project: providing services to taxonomists for standard genome sequencing and annotation.</title>
        <authorList>
            <consortium name="The Broad Institute Genomics Platform"/>
            <consortium name="The Broad Institute Genome Sequencing Center for Infectious Disease"/>
            <person name="Wu L."/>
            <person name="Ma J."/>
        </authorList>
    </citation>
    <scope>NUCLEOTIDE SEQUENCE [LARGE SCALE GENOMIC DNA]</scope>
    <source>
        <strain evidence="2 3">JCM 15900</strain>
    </source>
</reference>
<dbReference type="RefSeq" id="WP_344336312.1">
    <property type="nucleotide sequence ID" value="NZ_BAAAPZ010000004.1"/>
</dbReference>
<evidence type="ECO:0000313" key="2">
    <source>
        <dbReference type="EMBL" id="GAA2093907.1"/>
    </source>
</evidence>